<evidence type="ECO:0000256" key="1">
    <source>
        <dbReference type="SAM" id="Coils"/>
    </source>
</evidence>
<keyword evidence="3" id="KW-1185">Reference proteome</keyword>
<dbReference type="RefSeq" id="WP_169732677.1">
    <property type="nucleotide sequence ID" value="NZ_JADU01000059.1"/>
</dbReference>
<comment type="caution">
    <text evidence="2">The sequence shown here is derived from an EMBL/GenBank/DDBJ whole genome shotgun (WGS) entry which is preliminary data.</text>
</comment>
<dbReference type="Proteomes" id="UP001589688">
    <property type="component" value="Unassembled WGS sequence"/>
</dbReference>
<feature type="coiled-coil region" evidence="1">
    <location>
        <begin position="11"/>
        <end position="42"/>
    </location>
</feature>
<evidence type="ECO:0000313" key="2">
    <source>
        <dbReference type="EMBL" id="MFB9898127.1"/>
    </source>
</evidence>
<organism evidence="2 3">
    <name type="scientific">Hallella seregens ATCC 51272</name>
    <dbReference type="NCBI Taxonomy" id="1336250"/>
    <lineage>
        <taxon>Bacteria</taxon>
        <taxon>Pseudomonadati</taxon>
        <taxon>Bacteroidota</taxon>
        <taxon>Bacteroidia</taxon>
        <taxon>Bacteroidales</taxon>
        <taxon>Prevotellaceae</taxon>
        <taxon>Hallella</taxon>
    </lineage>
</organism>
<evidence type="ECO:0000313" key="3">
    <source>
        <dbReference type="Proteomes" id="UP001589688"/>
    </source>
</evidence>
<gene>
    <name evidence="2" type="ORF">ACFFK8_10080</name>
</gene>
<dbReference type="EMBL" id="JBHLZF010000002">
    <property type="protein sequence ID" value="MFB9898127.1"/>
    <property type="molecule type" value="Genomic_DNA"/>
</dbReference>
<sequence length="47" mass="5788">MAYETVKYRNREEAAEALRKMMQRKREWVEKTERELEELAKLRTTNA</sequence>
<keyword evidence="1" id="KW-0175">Coiled coil</keyword>
<accession>A0ABV5ZL62</accession>
<reference evidence="2 3" key="1">
    <citation type="submission" date="2024-09" db="EMBL/GenBank/DDBJ databases">
        <authorList>
            <person name="Sun Q."/>
            <person name="Mori K."/>
        </authorList>
    </citation>
    <scope>NUCLEOTIDE SEQUENCE [LARGE SCALE GENOMIC DNA]</scope>
    <source>
        <strain evidence="2 3">ATCC 51272</strain>
    </source>
</reference>
<proteinExistence type="predicted"/>
<protein>
    <submittedName>
        <fullName evidence="2">Uncharacterized protein</fullName>
    </submittedName>
</protein>
<name>A0ABV5ZL62_9BACT</name>